<evidence type="ECO:0000256" key="6">
    <source>
        <dbReference type="ARBA" id="ARBA00034617"/>
    </source>
</evidence>
<comment type="catalytic activity">
    <reaction evidence="8">
        <text>ATP + H2O = ADP + phosphate + H(+)</text>
        <dbReference type="Rhea" id="RHEA:13065"/>
        <dbReference type="ChEBI" id="CHEBI:15377"/>
        <dbReference type="ChEBI" id="CHEBI:15378"/>
        <dbReference type="ChEBI" id="CHEBI:30616"/>
        <dbReference type="ChEBI" id="CHEBI:43474"/>
        <dbReference type="ChEBI" id="CHEBI:456216"/>
        <dbReference type="EC" id="5.6.2.4"/>
    </reaction>
</comment>
<feature type="region of interest" description="Disordered" evidence="10">
    <location>
        <begin position="526"/>
        <end position="551"/>
    </location>
</feature>
<dbReference type="EMBL" id="SGXT01000011">
    <property type="protein sequence ID" value="RZT64383.1"/>
    <property type="molecule type" value="Genomic_DNA"/>
</dbReference>
<evidence type="ECO:0000256" key="4">
    <source>
        <dbReference type="ARBA" id="ARBA00022840"/>
    </source>
</evidence>
<dbReference type="Gene3D" id="3.40.50.300">
    <property type="entry name" value="P-loop containing nucleotide triphosphate hydrolases"/>
    <property type="match status" value="3"/>
</dbReference>
<evidence type="ECO:0000313" key="13">
    <source>
        <dbReference type="EMBL" id="RZT64383.1"/>
    </source>
</evidence>
<reference evidence="13 14" key="1">
    <citation type="journal article" date="2015" name="Stand. Genomic Sci.">
        <title>Genomic Encyclopedia of Bacterial and Archaeal Type Strains, Phase III: the genomes of soil and plant-associated and newly described type strains.</title>
        <authorList>
            <person name="Whitman W.B."/>
            <person name="Woyke T."/>
            <person name="Klenk H.P."/>
            <person name="Zhou Y."/>
            <person name="Lilburn T.G."/>
            <person name="Beck B.J."/>
            <person name="De Vos P."/>
            <person name="Vandamme P."/>
            <person name="Eisen J.A."/>
            <person name="Garrity G."/>
            <person name="Hugenholtz P."/>
            <person name="Kyrpides N.C."/>
        </authorList>
    </citation>
    <scope>NUCLEOTIDE SEQUENCE [LARGE SCALE GENOMIC DNA]</scope>
    <source>
        <strain evidence="13 14">AC4r</strain>
    </source>
</reference>
<feature type="compositionally biased region" description="Basic and acidic residues" evidence="10">
    <location>
        <begin position="534"/>
        <end position="544"/>
    </location>
</feature>
<dbReference type="GO" id="GO:0043138">
    <property type="term" value="F:3'-5' DNA helicase activity"/>
    <property type="evidence" value="ECO:0007669"/>
    <property type="project" value="UniProtKB-EC"/>
</dbReference>
<dbReference type="InterPro" id="IPR027417">
    <property type="entry name" value="P-loop_NTPase"/>
</dbReference>
<organism evidence="13 14">
    <name type="scientific">Microcella alkaliphila</name>
    <dbReference type="NCBI Taxonomy" id="279828"/>
    <lineage>
        <taxon>Bacteria</taxon>
        <taxon>Bacillati</taxon>
        <taxon>Actinomycetota</taxon>
        <taxon>Actinomycetes</taxon>
        <taxon>Micrococcales</taxon>
        <taxon>Microbacteriaceae</taxon>
        <taxon>Microcella</taxon>
    </lineage>
</organism>
<dbReference type="InterPro" id="IPR000212">
    <property type="entry name" value="DNA_helicase_UvrD/REP"/>
</dbReference>
<dbReference type="CDD" id="cd17932">
    <property type="entry name" value="DEXQc_UvrD"/>
    <property type="match status" value="1"/>
</dbReference>
<evidence type="ECO:0000256" key="2">
    <source>
        <dbReference type="ARBA" id="ARBA00022801"/>
    </source>
</evidence>
<evidence type="ECO:0000313" key="14">
    <source>
        <dbReference type="Proteomes" id="UP000292408"/>
    </source>
</evidence>
<keyword evidence="5" id="KW-0413">Isomerase</keyword>
<dbReference type="OrthoDB" id="9810135at2"/>
<gene>
    <name evidence="13" type="ORF">EV140_0632</name>
</gene>
<evidence type="ECO:0000256" key="7">
    <source>
        <dbReference type="ARBA" id="ARBA00034808"/>
    </source>
</evidence>
<keyword evidence="3 9" id="KW-0347">Helicase</keyword>
<dbReference type="InterPro" id="IPR014017">
    <property type="entry name" value="DNA_helicase_UvrD-like_C"/>
</dbReference>
<dbReference type="PANTHER" id="PTHR11070:SF2">
    <property type="entry name" value="ATP-DEPENDENT DNA HELICASE SRS2"/>
    <property type="match status" value="1"/>
</dbReference>
<accession>A0A4Q7TUF0</accession>
<evidence type="ECO:0000256" key="10">
    <source>
        <dbReference type="SAM" id="MobiDB-lite"/>
    </source>
</evidence>
<dbReference type="GO" id="GO:0005524">
    <property type="term" value="F:ATP binding"/>
    <property type="evidence" value="ECO:0007669"/>
    <property type="project" value="UniProtKB-UniRule"/>
</dbReference>
<evidence type="ECO:0000256" key="1">
    <source>
        <dbReference type="ARBA" id="ARBA00022741"/>
    </source>
</evidence>
<dbReference type="SUPFAM" id="SSF52540">
    <property type="entry name" value="P-loop containing nucleoside triphosphate hydrolases"/>
    <property type="match status" value="1"/>
</dbReference>
<evidence type="ECO:0000256" key="3">
    <source>
        <dbReference type="ARBA" id="ARBA00022806"/>
    </source>
</evidence>
<comment type="caution">
    <text evidence="13">The sequence shown here is derived from an EMBL/GenBank/DDBJ whole genome shotgun (WGS) entry which is preliminary data.</text>
</comment>
<feature type="domain" description="UvrD-like helicase ATP-binding" evidence="11">
    <location>
        <begin position="13"/>
        <end position="234"/>
    </location>
</feature>
<dbReference type="Pfam" id="PF00580">
    <property type="entry name" value="UvrD-helicase"/>
    <property type="match status" value="2"/>
</dbReference>
<protein>
    <recommendedName>
        <fullName evidence="7">DNA 3'-5' helicase</fullName>
        <ecNumber evidence="7">5.6.2.4</ecNumber>
    </recommendedName>
</protein>
<dbReference type="RefSeq" id="WP_130280916.1">
    <property type="nucleotide sequence ID" value="NZ_SGXT01000011.1"/>
</dbReference>
<dbReference type="GO" id="GO:0016887">
    <property type="term" value="F:ATP hydrolysis activity"/>
    <property type="evidence" value="ECO:0007669"/>
    <property type="project" value="RHEA"/>
</dbReference>
<dbReference type="EC" id="5.6.2.4" evidence="7"/>
<keyword evidence="1 9" id="KW-0547">Nucleotide-binding</keyword>
<dbReference type="Gene3D" id="1.10.486.10">
    <property type="entry name" value="PCRA, domain 4"/>
    <property type="match status" value="1"/>
</dbReference>
<dbReference type="InterPro" id="IPR014016">
    <property type="entry name" value="UvrD-like_ATP-bd"/>
</dbReference>
<keyword evidence="2 9" id="KW-0378">Hydrolase</keyword>
<dbReference type="PANTHER" id="PTHR11070">
    <property type="entry name" value="UVRD / RECB / PCRA DNA HELICASE FAMILY MEMBER"/>
    <property type="match status" value="1"/>
</dbReference>
<comment type="catalytic activity">
    <reaction evidence="6">
        <text>Couples ATP hydrolysis with the unwinding of duplex DNA by translocating in the 3'-5' direction.</text>
        <dbReference type="EC" id="5.6.2.4"/>
    </reaction>
</comment>
<evidence type="ECO:0000259" key="12">
    <source>
        <dbReference type="PROSITE" id="PS51217"/>
    </source>
</evidence>
<evidence type="ECO:0000256" key="9">
    <source>
        <dbReference type="PROSITE-ProRule" id="PRU00560"/>
    </source>
</evidence>
<dbReference type="Pfam" id="PF13361">
    <property type="entry name" value="UvrD_C"/>
    <property type="match status" value="1"/>
</dbReference>
<dbReference type="GO" id="GO:0003677">
    <property type="term" value="F:DNA binding"/>
    <property type="evidence" value="ECO:0007669"/>
    <property type="project" value="InterPro"/>
</dbReference>
<name>A0A4Q7TUF0_9MICO</name>
<feature type="binding site" evidence="9">
    <location>
        <begin position="34"/>
        <end position="41"/>
    </location>
    <ligand>
        <name>ATP</name>
        <dbReference type="ChEBI" id="CHEBI:30616"/>
    </ligand>
</feature>
<evidence type="ECO:0000256" key="8">
    <source>
        <dbReference type="ARBA" id="ARBA00048988"/>
    </source>
</evidence>
<dbReference type="Proteomes" id="UP000292408">
    <property type="component" value="Unassembled WGS sequence"/>
</dbReference>
<feature type="domain" description="UvrD-like helicase C-terminal" evidence="12">
    <location>
        <begin position="235"/>
        <end position="478"/>
    </location>
</feature>
<proteinExistence type="predicted"/>
<dbReference type="PROSITE" id="PS51198">
    <property type="entry name" value="UVRD_HELICASE_ATP_BIND"/>
    <property type="match status" value="1"/>
</dbReference>
<sequence length="551" mass="61157">MIHPDDWHPVGGLDLEPNALKAVRETTANIVVTAGPGAGKTELLAQRADLLFRTGASPYPKRILAISFKVDAARNLQSRVRLRSGSQYAARFDSFTFHAFAKRLVDNFRPALTGQNALNADYRLDARTRIQNEQISFDDLVPLALEILEKNAYARGALRQTYSHVFMDEFQDATTAQYAFLKEAFEGTGVQLIGVGDTKQRIMRFAGALDGVMATFAADFGATDLQLYQNFRSKPRLRRMQNRMILEMDPGAASPDEDLVGDEGVLQALRFETDEDEAAAVTTMLQEWLDAGVPPHEITVLARQQPHLITSVLGERLTAAGIPYRNEQQSQDLTTEPVAALIFNYLRVVADEGWPAAYTELVRVVTRGGIEEVDGVLDSKLRALLRDARLTVRAAGFDAADYSSWNPLISSFLKFVTRPSLNALSPSYQQGTRLNDVMIEAAGAFKRELAIDGDPIAALDRLSEEDAIRILTVHKCKGLEFEKVIVFGVEPQFFWGDDNDVKSEFFVAISRAKDELVLTTARHRAKPDGASFRWSEDSPPHDELLGYADES</sequence>
<evidence type="ECO:0000256" key="5">
    <source>
        <dbReference type="ARBA" id="ARBA00023235"/>
    </source>
</evidence>
<dbReference type="AlphaFoldDB" id="A0A4Q7TUF0"/>
<keyword evidence="14" id="KW-1185">Reference proteome</keyword>
<evidence type="ECO:0000259" key="11">
    <source>
        <dbReference type="PROSITE" id="PS51198"/>
    </source>
</evidence>
<keyword evidence="4 9" id="KW-0067">ATP-binding</keyword>
<dbReference type="PROSITE" id="PS51217">
    <property type="entry name" value="UVRD_HELICASE_CTER"/>
    <property type="match status" value="1"/>
</dbReference>